<dbReference type="STRING" id="758793.BRPE64_CCDS08500"/>
<dbReference type="AlphaFoldDB" id="R4WQG4"/>
<name>R4WQG4_9BURK</name>
<accession>R4WQG4</accession>
<dbReference type="EMBL" id="AP013060">
    <property type="protein sequence ID" value="BAN26933.1"/>
    <property type="molecule type" value="Genomic_DNA"/>
</dbReference>
<keyword evidence="3" id="KW-1185">Reference proteome</keyword>
<evidence type="ECO:0008006" key="4">
    <source>
        <dbReference type="Google" id="ProtNLM"/>
    </source>
</evidence>
<dbReference type="InterPro" id="IPR012334">
    <property type="entry name" value="Pectin_lyas_fold"/>
</dbReference>
<proteinExistence type="predicted"/>
<gene>
    <name evidence="2" type="ORF">BRPE64_CCDS08500</name>
</gene>
<sequence>MKMQLEKDSIQGSVNREADFAFRRKFLAALVASAGSAVLAACGGGGDGGVADSVADRQRRRGGSTGASGSTAASSPAASAPATSTPASTPSSTNNSSSGSTAGVLTDTSFGVKGDGKTNDRAALQAAIDGSVGQILLITGQCRIDTKGLDLRNKSHIRFAPGASIKLLPYNTDNYEMIRAWDVDGAIIENAYLDGSKELNSTKTGELGMGISICGATNLTLESPTTINCWGDGIYIDGSFLGGTSWAKNITINNHHAVGCRRQGMSVISVSGLTLNSPIWESIGGTAPGAGLDIEPYNNIGVLENITINSPTTKNCAGPGIQIWLSDFAGNVKKTMIVNITNHVDTGSKVCAYSVQSLPNGSNVTGSITSTNPVWGRPLAQAYYHANWDPAGPKCTVVNPK</sequence>
<dbReference type="KEGG" id="buo:BRPE64_CCDS08500"/>
<feature type="compositionally biased region" description="Low complexity" evidence="1">
    <location>
        <begin position="67"/>
        <end position="103"/>
    </location>
</feature>
<dbReference type="Proteomes" id="UP000013966">
    <property type="component" value="Chromosome 3"/>
</dbReference>
<reference evidence="2 3" key="2">
    <citation type="journal article" date="2018" name="Int. J. Syst. Evol. Microbiol.">
        <title>Burkholderia insecticola sp. nov., a gut symbiotic bacterium of the bean bug Riptortus pedestris.</title>
        <authorList>
            <person name="Takeshita K."/>
            <person name="Tamaki H."/>
            <person name="Ohbayashi T."/>
            <person name="Meng X.-Y."/>
            <person name="Sone T."/>
            <person name="Mitani Y."/>
            <person name="Peeters C."/>
            <person name="Kikuchi Y."/>
            <person name="Vandamme P."/>
        </authorList>
    </citation>
    <scope>NUCLEOTIDE SEQUENCE [LARGE SCALE GENOMIC DNA]</scope>
    <source>
        <strain evidence="2">RPE64</strain>
    </source>
</reference>
<protein>
    <recommendedName>
        <fullName evidence="4">Right handed beta helix domain-containing protein</fullName>
    </recommendedName>
</protein>
<reference evidence="2 3" key="1">
    <citation type="journal article" date="2013" name="Genome Announc.">
        <title>Complete Genome Sequence of Burkholderia sp. Strain RPE64, Bacterial Symbiont of the Bean Bug Riptortus pedestris.</title>
        <authorList>
            <person name="Shibata T.F."/>
            <person name="Maeda T."/>
            <person name="Nikoh N."/>
            <person name="Yamaguchi K."/>
            <person name="Oshima K."/>
            <person name="Hattori M."/>
            <person name="Nishiyama T."/>
            <person name="Hasebe M."/>
            <person name="Fukatsu T."/>
            <person name="Kikuchi Y."/>
            <person name="Shigenobu S."/>
        </authorList>
    </citation>
    <scope>NUCLEOTIDE SEQUENCE [LARGE SCALE GENOMIC DNA]</scope>
</reference>
<evidence type="ECO:0000313" key="2">
    <source>
        <dbReference type="EMBL" id="BAN26933.1"/>
    </source>
</evidence>
<evidence type="ECO:0000256" key="1">
    <source>
        <dbReference type="SAM" id="MobiDB-lite"/>
    </source>
</evidence>
<evidence type="ECO:0000313" key="3">
    <source>
        <dbReference type="Proteomes" id="UP000013966"/>
    </source>
</evidence>
<organism evidence="2 3">
    <name type="scientific">Caballeronia insecticola</name>
    <dbReference type="NCBI Taxonomy" id="758793"/>
    <lineage>
        <taxon>Bacteria</taxon>
        <taxon>Pseudomonadati</taxon>
        <taxon>Pseudomonadota</taxon>
        <taxon>Betaproteobacteria</taxon>
        <taxon>Burkholderiales</taxon>
        <taxon>Burkholderiaceae</taxon>
        <taxon>Caballeronia</taxon>
    </lineage>
</organism>
<dbReference type="InterPro" id="IPR011050">
    <property type="entry name" value="Pectin_lyase_fold/virulence"/>
</dbReference>
<dbReference type="PATRIC" id="fig|758793.3.peg.5153"/>
<dbReference type="Gene3D" id="2.160.20.10">
    <property type="entry name" value="Single-stranded right-handed beta-helix, Pectin lyase-like"/>
    <property type="match status" value="1"/>
</dbReference>
<dbReference type="SUPFAM" id="SSF51126">
    <property type="entry name" value="Pectin lyase-like"/>
    <property type="match status" value="1"/>
</dbReference>
<feature type="region of interest" description="Disordered" evidence="1">
    <location>
        <begin position="57"/>
        <end position="103"/>
    </location>
</feature>
<dbReference type="HOGENOM" id="CLU_057469_0_0_4"/>